<keyword evidence="1" id="KW-0732">Signal</keyword>
<proteinExistence type="predicted"/>
<dbReference type="Proteomes" id="UP001501578">
    <property type="component" value="Unassembled WGS sequence"/>
</dbReference>
<keyword evidence="3" id="KW-1185">Reference proteome</keyword>
<organism evidence="2 3">
    <name type="scientific">Nonomuraea longicatena</name>
    <dbReference type="NCBI Taxonomy" id="83682"/>
    <lineage>
        <taxon>Bacteria</taxon>
        <taxon>Bacillati</taxon>
        <taxon>Actinomycetota</taxon>
        <taxon>Actinomycetes</taxon>
        <taxon>Streptosporangiales</taxon>
        <taxon>Streptosporangiaceae</taxon>
        <taxon>Nonomuraea</taxon>
    </lineage>
</organism>
<accession>A0ABN1PAF4</accession>
<evidence type="ECO:0008006" key="4">
    <source>
        <dbReference type="Google" id="ProtNLM"/>
    </source>
</evidence>
<comment type="caution">
    <text evidence="2">The sequence shown here is derived from an EMBL/GenBank/DDBJ whole genome shotgun (WGS) entry which is preliminary data.</text>
</comment>
<dbReference type="EMBL" id="BAAAHQ010000011">
    <property type="protein sequence ID" value="GAA0925324.1"/>
    <property type="molecule type" value="Genomic_DNA"/>
</dbReference>
<feature type="chain" id="PRO_5045390178" description="Secreted protein" evidence="1">
    <location>
        <begin position="31"/>
        <end position="99"/>
    </location>
</feature>
<evidence type="ECO:0000313" key="2">
    <source>
        <dbReference type="EMBL" id="GAA0925324.1"/>
    </source>
</evidence>
<protein>
    <recommendedName>
        <fullName evidence="4">Secreted protein</fullName>
    </recommendedName>
</protein>
<dbReference type="RefSeq" id="WP_343950137.1">
    <property type="nucleotide sequence ID" value="NZ_BAAAHQ010000011.1"/>
</dbReference>
<feature type="signal peptide" evidence="1">
    <location>
        <begin position="1"/>
        <end position="30"/>
    </location>
</feature>
<sequence length="99" mass="10505">MKSRKRAAALSAATLLSAGLLLITAAPAHAVPDTCTVNTWGGYGASTCTTGTGEQRINIAYIDRQNQRQLVVGNWAPVGGTSSAYFNGSLHLWWLDKRG</sequence>
<evidence type="ECO:0000256" key="1">
    <source>
        <dbReference type="SAM" id="SignalP"/>
    </source>
</evidence>
<gene>
    <name evidence="2" type="ORF">GCM10009560_26720</name>
</gene>
<name>A0ABN1PAF4_9ACTN</name>
<evidence type="ECO:0000313" key="3">
    <source>
        <dbReference type="Proteomes" id="UP001501578"/>
    </source>
</evidence>
<reference evidence="2 3" key="1">
    <citation type="journal article" date="2019" name="Int. J. Syst. Evol. Microbiol.">
        <title>The Global Catalogue of Microorganisms (GCM) 10K type strain sequencing project: providing services to taxonomists for standard genome sequencing and annotation.</title>
        <authorList>
            <consortium name="The Broad Institute Genomics Platform"/>
            <consortium name="The Broad Institute Genome Sequencing Center for Infectious Disease"/>
            <person name="Wu L."/>
            <person name="Ma J."/>
        </authorList>
    </citation>
    <scope>NUCLEOTIDE SEQUENCE [LARGE SCALE GENOMIC DNA]</scope>
    <source>
        <strain evidence="2 3">JCM 11136</strain>
    </source>
</reference>